<dbReference type="AlphaFoldDB" id="A0A0C3SBJ8"/>
<dbReference type="PANTHER" id="PTHR24176:SF14">
    <property type="entry name" value="ANKYRIN REPEAT DOMAIN-CONTAINING PROTEIN 31"/>
    <property type="match status" value="1"/>
</dbReference>
<dbReference type="PANTHER" id="PTHR24176">
    <property type="entry name" value="ANKYRIN REPEAT DOMAIN-CONTAINING PROTEIN 31-RELATED"/>
    <property type="match status" value="1"/>
</dbReference>
<gene>
    <name evidence="2" type="ORF">PHLGIDRAFT_55637</name>
</gene>
<keyword evidence="1" id="KW-0040">ANK repeat</keyword>
<feature type="repeat" description="ANK" evidence="1">
    <location>
        <begin position="1"/>
        <end position="23"/>
    </location>
</feature>
<organism evidence="2 3">
    <name type="scientific">Phlebiopsis gigantea (strain 11061_1 CR5-6)</name>
    <name type="common">White-rot fungus</name>
    <name type="synonym">Peniophora gigantea</name>
    <dbReference type="NCBI Taxonomy" id="745531"/>
    <lineage>
        <taxon>Eukaryota</taxon>
        <taxon>Fungi</taxon>
        <taxon>Dikarya</taxon>
        <taxon>Basidiomycota</taxon>
        <taxon>Agaricomycotina</taxon>
        <taxon>Agaricomycetes</taxon>
        <taxon>Polyporales</taxon>
        <taxon>Phanerochaetaceae</taxon>
        <taxon>Phlebiopsis</taxon>
    </lineage>
</organism>
<dbReference type="Gene3D" id="1.25.40.20">
    <property type="entry name" value="Ankyrin repeat-containing domain"/>
    <property type="match status" value="1"/>
</dbReference>
<dbReference type="HOGENOM" id="CLU_000134_45_9_1"/>
<dbReference type="SUPFAM" id="SSF48403">
    <property type="entry name" value="Ankyrin repeat"/>
    <property type="match status" value="1"/>
</dbReference>
<evidence type="ECO:0000313" key="3">
    <source>
        <dbReference type="Proteomes" id="UP000053257"/>
    </source>
</evidence>
<proteinExistence type="predicted"/>
<feature type="non-terminal residue" evidence="2">
    <location>
        <position position="62"/>
    </location>
</feature>
<dbReference type="SMART" id="SM00248">
    <property type="entry name" value="ANK"/>
    <property type="match status" value="1"/>
</dbReference>
<dbReference type="InterPro" id="IPR002110">
    <property type="entry name" value="Ankyrin_rpt"/>
</dbReference>
<feature type="non-terminal residue" evidence="2">
    <location>
        <position position="1"/>
    </location>
</feature>
<evidence type="ECO:0000256" key="1">
    <source>
        <dbReference type="PROSITE-ProRule" id="PRU00023"/>
    </source>
</evidence>
<sequence>TSGDLDIVRYLLDQKAEVDVQDNASWTALHIASSAGHEDIVRELLGAGADVKKANNRGLTAL</sequence>
<keyword evidence="3" id="KW-1185">Reference proteome</keyword>
<evidence type="ECO:0000313" key="2">
    <source>
        <dbReference type="EMBL" id="KIP08030.1"/>
    </source>
</evidence>
<dbReference type="PROSITE" id="PS50088">
    <property type="entry name" value="ANK_REPEAT"/>
    <property type="match status" value="2"/>
</dbReference>
<dbReference type="EMBL" id="KN840486">
    <property type="protein sequence ID" value="KIP08030.1"/>
    <property type="molecule type" value="Genomic_DNA"/>
</dbReference>
<feature type="repeat" description="ANK" evidence="1">
    <location>
        <begin position="24"/>
        <end position="56"/>
    </location>
</feature>
<dbReference type="Pfam" id="PF12796">
    <property type="entry name" value="Ank_2"/>
    <property type="match status" value="1"/>
</dbReference>
<accession>A0A0C3SBJ8</accession>
<dbReference type="STRING" id="745531.A0A0C3SBJ8"/>
<dbReference type="PROSITE" id="PS50297">
    <property type="entry name" value="ANK_REP_REGION"/>
    <property type="match status" value="1"/>
</dbReference>
<protein>
    <submittedName>
        <fullName evidence="2">Uncharacterized protein</fullName>
    </submittedName>
</protein>
<dbReference type="Proteomes" id="UP000053257">
    <property type="component" value="Unassembled WGS sequence"/>
</dbReference>
<dbReference type="InterPro" id="IPR036770">
    <property type="entry name" value="Ankyrin_rpt-contain_sf"/>
</dbReference>
<name>A0A0C3SBJ8_PHLG1</name>
<dbReference type="OrthoDB" id="539213at2759"/>
<dbReference type="InterPro" id="IPR042334">
    <property type="entry name" value="ANKRD31"/>
</dbReference>
<reference evidence="2 3" key="1">
    <citation type="journal article" date="2014" name="PLoS Genet.">
        <title>Analysis of the Phlebiopsis gigantea genome, transcriptome and secretome provides insight into its pioneer colonization strategies of wood.</title>
        <authorList>
            <person name="Hori C."/>
            <person name="Ishida T."/>
            <person name="Igarashi K."/>
            <person name="Samejima M."/>
            <person name="Suzuki H."/>
            <person name="Master E."/>
            <person name="Ferreira P."/>
            <person name="Ruiz-Duenas F.J."/>
            <person name="Held B."/>
            <person name="Canessa P."/>
            <person name="Larrondo L.F."/>
            <person name="Schmoll M."/>
            <person name="Druzhinina I.S."/>
            <person name="Kubicek C.P."/>
            <person name="Gaskell J.A."/>
            <person name="Kersten P."/>
            <person name="St John F."/>
            <person name="Glasner J."/>
            <person name="Sabat G."/>
            <person name="Splinter BonDurant S."/>
            <person name="Syed K."/>
            <person name="Yadav J."/>
            <person name="Mgbeahuruike A.C."/>
            <person name="Kovalchuk A."/>
            <person name="Asiegbu F.O."/>
            <person name="Lackner G."/>
            <person name="Hoffmeister D."/>
            <person name="Rencoret J."/>
            <person name="Gutierrez A."/>
            <person name="Sun H."/>
            <person name="Lindquist E."/>
            <person name="Barry K."/>
            <person name="Riley R."/>
            <person name="Grigoriev I.V."/>
            <person name="Henrissat B."/>
            <person name="Kues U."/>
            <person name="Berka R.M."/>
            <person name="Martinez A.T."/>
            <person name="Covert S.F."/>
            <person name="Blanchette R.A."/>
            <person name="Cullen D."/>
        </authorList>
    </citation>
    <scope>NUCLEOTIDE SEQUENCE [LARGE SCALE GENOMIC DNA]</scope>
    <source>
        <strain evidence="2 3">11061_1 CR5-6</strain>
    </source>
</reference>